<accession>A0ACD3QGL4</accession>
<comment type="caution">
    <text evidence="1">The sequence shown here is derived from an EMBL/GenBank/DDBJ whole genome shotgun (WGS) entry which is preliminary data.</text>
</comment>
<reference evidence="1" key="1">
    <citation type="submission" date="2018-11" db="EMBL/GenBank/DDBJ databases">
        <title>The sequence and de novo assembly of Larimichthys crocea genome using PacBio and Hi-C technologies.</title>
        <authorList>
            <person name="Xu P."/>
            <person name="Chen B."/>
            <person name="Zhou Z."/>
            <person name="Ke Q."/>
            <person name="Wu Y."/>
            <person name="Bai H."/>
            <person name="Pu F."/>
        </authorList>
    </citation>
    <scope>NUCLEOTIDE SEQUENCE</scope>
    <source>
        <tissue evidence="1">Muscle</tissue>
    </source>
</reference>
<gene>
    <name evidence="1" type="ORF">E3U43_016041</name>
</gene>
<name>A0ACD3QGL4_LARCR</name>
<evidence type="ECO:0000313" key="2">
    <source>
        <dbReference type="Proteomes" id="UP000793456"/>
    </source>
</evidence>
<evidence type="ECO:0000313" key="1">
    <source>
        <dbReference type="EMBL" id="TMS06282.1"/>
    </source>
</evidence>
<sequence length="1601" mass="176920">MKQILDQIRALHADSGPRPPAEPGTQLSPLKALTEQLKRGSKQTRTGAGPSPPGPPAADPTASLSPELATRVDLVLKELQSLNMKIDSNLQLLQPYVSFLRTAQQASGAGLNRQSAVSAVRRTLQRLSRTKQEVNELLSQQRVQIQQQQEYCRKYQERLLKTVQDFTCVSELLDSCTLMDLGSDLQTSRLLDHFRQARPHFTQLDAEVDYMEKSWETLRGVQETLGVKQLEVTAVKVEDLSELLELQKKVKNKIHQSESILDLTSSFHLTSQQGWTCFRVEQLEARLLSLDSLCVSWLNEASRREDKLRRELLTSRLNEDINQLRDSFKELKKRFSNLKFNYLKRNDRTRNTKAVRNQLQQVEMYKEKLQVLRKRLQGVTARLGSEVKDGGVTREVEDAVNELQRQMGDFERSVSEHQKTLEMTRRLQQAMEEYQFWCEEASATIARVGKFSSECRSTEAVSVLYRQFEKFVWPTVPQQEERISQIAELAVRLHGAEEGRRYIEKTLESLKKQNDGEKKVEGETERRSENETEDKDEDDEKKLKENRKMKKKEPMDNRSSQEAADMYELKETGHTPELTEHDGKEVPVKRQSAANRKPPLQKTDRQVDRQQLSSYSSTFSLSCSPVEANRRIHTINSQSQPAAATEPEATPHPSAIGPLFSDIQREFQRTETLQFHVYADDTPLYVLVKPGDTVKCENSTGESFMLPRSNNPTFLPRMHQLEACPEVELMTEDSLSNDEYECVSPDDISLPPLAETPESFMVQSDVEEGFCFSSHSVHISQYSHQYRAQSDHSGTGSAAVRQQRESSQTESCPTPPTSHHGSTRFRSGSSLFVQSPLTVPAPSHQVTSISILRASPANIRQSADPSPELNLPSAYKDNKVPEKRSPSQSESSLKEQRRISTQGRTTQNVASRGETLPQIDPIPQAPEFNHSPSILQPFNGRDPDLHKDKTPQQETTFPKSNADCFPQSLPDLESRLNHDLNSSQTSRETSLVSKPESNCTVTQQTIYLQSSSSNSQCTLPPASSSLSSTQESLLPQTETLPQLDPVSKVRKDKDRTQESGFLKSCATCPQTSTAIAKDSNLLRSCPGSRSGLDLDAASSQTSKDCMSQSSRPCTATKSISISVSSRNLRSQQGSASFPQGNGGPPEAHAPIPPEPNSSSSNRLSSKQSHQTVYLTSTCSTQQCVHGPGMTPSNPAKPTAPSQPESQTQALAQQANLHVIPLSSPSHLLTPDQDPNICQPMAIREEIRLTPQIQGPPFPAPPPQAESLPQGKASKPGPPCFTRPLSRATVMEGSPVTLEVAVTEHPEPRLTWVPTNMSTQAPTFTQPLQSVVALEGSAATFEAQVSGSPVPEVSWFRDGQVLSAAALPGVQISFSDGRAVLRIPAVTAAHSGRFSVRATNGAGQATSTAELLVTVETAPPNFLQRLQSSTVRQGSQVRLDVRVTGIPTPAVKFYREGAEIQSSADFRILQEGDLYSLLIAEAFPEDSGTYSVTATNSSGRATSTAELLVQGEEAVPVKKTKTIVSTSQMAGAQTRVQRKMESSFQTTTMMEMQVEGWNDGSADDGPQNSSAGSPKADLQVPTILCFQGDGRTPAVAFTCQTR</sequence>
<protein>
    <submittedName>
        <fullName evidence="1">Uncharacterized protein</fullName>
    </submittedName>
</protein>
<keyword evidence="2" id="KW-1185">Reference proteome</keyword>
<proteinExistence type="predicted"/>
<dbReference type="EMBL" id="CM011692">
    <property type="protein sequence ID" value="TMS06282.1"/>
    <property type="molecule type" value="Genomic_DNA"/>
</dbReference>
<organism evidence="1 2">
    <name type="scientific">Larimichthys crocea</name>
    <name type="common">Large yellow croaker</name>
    <name type="synonym">Pseudosciaena crocea</name>
    <dbReference type="NCBI Taxonomy" id="215358"/>
    <lineage>
        <taxon>Eukaryota</taxon>
        <taxon>Metazoa</taxon>
        <taxon>Chordata</taxon>
        <taxon>Craniata</taxon>
        <taxon>Vertebrata</taxon>
        <taxon>Euteleostomi</taxon>
        <taxon>Actinopterygii</taxon>
        <taxon>Neopterygii</taxon>
        <taxon>Teleostei</taxon>
        <taxon>Neoteleostei</taxon>
        <taxon>Acanthomorphata</taxon>
        <taxon>Eupercaria</taxon>
        <taxon>Sciaenidae</taxon>
        <taxon>Larimichthys</taxon>
    </lineage>
</organism>
<dbReference type="Proteomes" id="UP000793456">
    <property type="component" value="Chromosome XIX"/>
</dbReference>